<dbReference type="EMBL" id="CP011371">
    <property type="protein sequence ID" value="AKJ29501.1"/>
    <property type="molecule type" value="Genomic_DNA"/>
</dbReference>
<evidence type="ECO:0000313" key="6">
    <source>
        <dbReference type="Proteomes" id="UP000035352"/>
    </source>
</evidence>
<dbReference type="Pfam" id="PF13458">
    <property type="entry name" value="Peripla_BP_6"/>
    <property type="match status" value="1"/>
</dbReference>
<dbReference type="RefSeq" id="WP_047195104.1">
    <property type="nucleotide sequence ID" value="NZ_CP011371.1"/>
</dbReference>
<evidence type="ECO:0000259" key="4">
    <source>
        <dbReference type="Pfam" id="PF13458"/>
    </source>
</evidence>
<comment type="similarity">
    <text evidence="1">Belongs to the leucine-binding protein family.</text>
</comment>
<dbReference type="STRING" id="413882.AAW51_2810"/>
<dbReference type="Gene3D" id="3.40.50.2300">
    <property type="match status" value="2"/>
</dbReference>
<gene>
    <name evidence="5" type="primary">livK</name>
    <name evidence="5" type="ORF">AAW51_2810</name>
</gene>
<dbReference type="PANTHER" id="PTHR47151:SF2">
    <property type="entry name" value="AMINO ACID BINDING PROTEIN"/>
    <property type="match status" value="1"/>
</dbReference>
<keyword evidence="6" id="KW-1185">Reference proteome</keyword>
<feature type="chain" id="PRO_5002551713" evidence="3">
    <location>
        <begin position="24"/>
        <end position="382"/>
    </location>
</feature>
<feature type="domain" description="Leucine-binding protein" evidence="4">
    <location>
        <begin position="32"/>
        <end position="374"/>
    </location>
</feature>
<reference evidence="5 6" key="1">
    <citation type="submission" date="2015-05" db="EMBL/GenBank/DDBJ databases">
        <authorList>
            <person name="Tang B."/>
            <person name="Yu Y."/>
        </authorList>
    </citation>
    <scope>NUCLEOTIDE SEQUENCE [LARGE SCALE GENOMIC DNA]</scope>
    <source>
        <strain evidence="5 6">DSM 7029</strain>
    </source>
</reference>
<protein>
    <submittedName>
        <fullName evidence="5">ABC transporter substrate-binding protein</fullName>
    </submittedName>
</protein>
<dbReference type="SUPFAM" id="SSF53822">
    <property type="entry name" value="Periplasmic binding protein-like I"/>
    <property type="match status" value="1"/>
</dbReference>
<evidence type="ECO:0000256" key="3">
    <source>
        <dbReference type="SAM" id="SignalP"/>
    </source>
</evidence>
<evidence type="ECO:0000256" key="2">
    <source>
        <dbReference type="ARBA" id="ARBA00022729"/>
    </source>
</evidence>
<organism evidence="5 6">
    <name type="scientific">Caldimonas brevitalea</name>
    <dbReference type="NCBI Taxonomy" id="413882"/>
    <lineage>
        <taxon>Bacteria</taxon>
        <taxon>Pseudomonadati</taxon>
        <taxon>Pseudomonadota</taxon>
        <taxon>Betaproteobacteria</taxon>
        <taxon>Burkholderiales</taxon>
        <taxon>Sphaerotilaceae</taxon>
        <taxon>Caldimonas</taxon>
    </lineage>
</organism>
<dbReference type="InterPro" id="IPR028081">
    <property type="entry name" value="Leu-bd"/>
</dbReference>
<accession>A0A0G3BQ69</accession>
<name>A0A0G3BQ69_9BURK</name>
<sequence length="382" mass="39490">MYTVGKRPLLVAAAAALTLGALAAPAVAQTATVPIGFSGPLSGAQTAAGQDNLGGLQLAVQELNAKPISVNGKPVRFEIVAEDDQADPRQGVSVAQKLVDRGVHFVVGPYNSGVTLPASRVYHEAGVVVATVASNPKVTEQGHQRLFRVGASDSQLGAKMAVYAAKELKLKKVAIIDDRTAYGVGVADEFAREAKANGLTVTGREYTSDKAADFTATLTTLKAGKPDAIFFGGYSPQAGPMARQMKSLGVTAKLLGGDGICSSETAKLAGGDLVGDNVWCTQGGAMLNRVNNGQAFVDKYKAAHKRDPLTYAVSFYDAMHLIADAMQRANSTAPDKVAAALASGNYSGVAGSYAFDAKRDLKSSPVTVFTFKGGQPVPVAGL</sequence>
<dbReference type="PATRIC" id="fig|413882.6.peg.2932"/>
<dbReference type="KEGG" id="pbh:AAW51_2810"/>
<dbReference type="Proteomes" id="UP000035352">
    <property type="component" value="Chromosome"/>
</dbReference>
<keyword evidence="2 3" id="KW-0732">Signal</keyword>
<feature type="signal peptide" evidence="3">
    <location>
        <begin position="1"/>
        <end position="23"/>
    </location>
</feature>
<dbReference type="OrthoDB" id="9783240at2"/>
<dbReference type="InterPro" id="IPR028082">
    <property type="entry name" value="Peripla_BP_I"/>
</dbReference>
<proteinExistence type="inferred from homology"/>
<dbReference type="CDD" id="cd06342">
    <property type="entry name" value="PBP1_ABC_LIVBP-like"/>
    <property type="match status" value="1"/>
</dbReference>
<dbReference type="PANTHER" id="PTHR47151">
    <property type="entry name" value="LEU/ILE/VAL-BINDING ABC TRANSPORTER SUBUNIT"/>
    <property type="match status" value="1"/>
</dbReference>
<evidence type="ECO:0000256" key="1">
    <source>
        <dbReference type="ARBA" id="ARBA00010062"/>
    </source>
</evidence>
<dbReference type="AlphaFoldDB" id="A0A0G3BQ69"/>
<evidence type="ECO:0000313" key="5">
    <source>
        <dbReference type="EMBL" id="AKJ29501.1"/>
    </source>
</evidence>